<dbReference type="EMBL" id="SBIQ01000204">
    <property type="protein sequence ID" value="KAF7682671.1"/>
    <property type="molecule type" value="Genomic_DNA"/>
</dbReference>
<reference evidence="2 3" key="1">
    <citation type="submission" date="2019-01" db="EMBL/GenBank/DDBJ databases">
        <title>Genomes sequencing and comparative genomics of infectious freshwater microsporidia, Cucumispora dikerogammari and Thelohania contejeani.</title>
        <authorList>
            <person name="Cormier A."/>
            <person name="Giraud I."/>
            <person name="Wattier R."/>
            <person name="Teixeira M."/>
            <person name="Grandjean F."/>
            <person name="Rigaud T."/>
            <person name="Cordaux R."/>
        </authorList>
    </citation>
    <scope>NUCLEOTIDE SEQUENCE [LARGE SCALE GENOMIC DNA]</scope>
    <source>
        <strain evidence="2">T1</strain>
        <tissue evidence="2">Spores</tissue>
    </source>
</reference>
<feature type="compositionally biased region" description="Low complexity" evidence="1">
    <location>
        <begin position="89"/>
        <end position="101"/>
    </location>
</feature>
<feature type="region of interest" description="Disordered" evidence="1">
    <location>
        <begin position="74"/>
        <end position="112"/>
    </location>
</feature>
<organism evidence="2 3">
    <name type="scientific">Astathelohania contejeani</name>
    <dbReference type="NCBI Taxonomy" id="164912"/>
    <lineage>
        <taxon>Eukaryota</taxon>
        <taxon>Fungi</taxon>
        <taxon>Fungi incertae sedis</taxon>
        <taxon>Microsporidia</taxon>
        <taxon>Astathelohaniidae</taxon>
        <taxon>Astathelohania</taxon>
    </lineage>
</organism>
<dbReference type="Proteomes" id="UP001516464">
    <property type="component" value="Unassembled WGS sequence"/>
</dbReference>
<proteinExistence type="predicted"/>
<feature type="region of interest" description="Disordered" evidence="1">
    <location>
        <begin position="326"/>
        <end position="351"/>
    </location>
</feature>
<gene>
    <name evidence="2" type="ORF">TCON_2111</name>
</gene>
<sequence>MDHITAASALNNQPLFSSSENYLNLLGIGDDINLNIINNQSPAPTSVPLLFSPLPSPSSSLAISLPTLLSTPPLDQQEQQKEEEEEQQQQDQQQQRESSLPLPSPPTSLHFPHKDGSSLYGHIFNAKLRNNNQELQRYLLKMYIQQKCSPENNNNDEMAKFIYEFGKQDLSNMDDEELKNTVKMIAMVQNILYDQSDIKDFFQLFTNVSEQIRDIALVKYPRYLHSINMVFKKFIHTLQRIENNKNEHVEKLLRLLALDLKDMKYCQPTSSNTIIINALIQTGISLIMFGIIELINNHGKVQAEYEAKKFFNTGKIDDNTEDEIDNEIENDENLDEGNKYPSRKKIKHSHI</sequence>
<evidence type="ECO:0000313" key="3">
    <source>
        <dbReference type="Proteomes" id="UP001516464"/>
    </source>
</evidence>
<feature type="compositionally biased region" description="Basic residues" evidence="1">
    <location>
        <begin position="341"/>
        <end position="351"/>
    </location>
</feature>
<feature type="compositionally biased region" description="Acidic residues" evidence="1">
    <location>
        <begin position="326"/>
        <end position="335"/>
    </location>
</feature>
<evidence type="ECO:0000256" key="1">
    <source>
        <dbReference type="SAM" id="MobiDB-lite"/>
    </source>
</evidence>
<evidence type="ECO:0000313" key="2">
    <source>
        <dbReference type="EMBL" id="KAF7682671.1"/>
    </source>
</evidence>
<keyword evidence="3" id="KW-1185">Reference proteome</keyword>
<protein>
    <submittedName>
        <fullName evidence="2">Uncharacterized protein</fullName>
    </submittedName>
</protein>
<accession>A0ABQ7HWY8</accession>
<comment type="caution">
    <text evidence="2">The sequence shown here is derived from an EMBL/GenBank/DDBJ whole genome shotgun (WGS) entry which is preliminary data.</text>
</comment>
<name>A0ABQ7HWY8_9MICR</name>